<feature type="region of interest" description="Disordered" evidence="1">
    <location>
        <begin position="1"/>
        <end position="30"/>
    </location>
</feature>
<comment type="caution">
    <text evidence="3">The sequence shown here is derived from an EMBL/GenBank/DDBJ whole genome shotgun (WGS) entry which is preliminary data.</text>
</comment>
<dbReference type="AlphaFoldDB" id="A0A3N2B997"/>
<keyword evidence="2" id="KW-1133">Transmembrane helix</keyword>
<gene>
    <name evidence="3" type="ORF">EDD31_0158</name>
</gene>
<proteinExistence type="predicted"/>
<evidence type="ECO:0000313" key="3">
    <source>
        <dbReference type="EMBL" id="ROR71820.1"/>
    </source>
</evidence>
<dbReference type="EMBL" id="RKHK01000001">
    <property type="protein sequence ID" value="ROR71820.1"/>
    <property type="molecule type" value="Genomic_DNA"/>
</dbReference>
<feature type="compositionally biased region" description="Pro residues" evidence="1">
    <location>
        <begin position="20"/>
        <end position="30"/>
    </location>
</feature>
<keyword evidence="2" id="KW-0812">Transmembrane</keyword>
<keyword evidence="4" id="KW-1185">Reference proteome</keyword>
<feature type="transmembrane region" description="Helical" evidence="2">
    <location>
        <begin position="66"/>
        <end position="93"/>
    </location>
</feature>
<feature type="transmembrane region" description="Helical" evidence="2">
    <location>
        <begin position="105"/>
        <end position="129"/>
    </location>
</feature>
<accession>A0A3N2B997</accession>
<reference evidence="3 4" key="1">
    <citation type="submission" date="2018-11" db="EMBL/GenBank/DDBJ databases">
        <title>Sequencing the genomes of 1000 actinobacteria strains.</title>
        <authorList>
            <person name="Klenk H.-P."/>
        </authorList>
    </citation>
    <scope>NUCLEOTIDE SEQUENCE [LARGE SCALE GENOMIC DNA]</scope>
    <source>
        <strain evidence="3 4">DSM 11294</strain>
    </source>
</reference>
<organism evidence="3 4">
    <name type="scientific">Bogoriella caseilytica</name>
    <dbReference type="NCBI Taxonomy" id="56055"/>
    <lineage>
        <taxon>Bacteria</taxon>
        <taxon>Bacillati</taxon>
        <taxon>Actinomycetota</taxon>
        <taxon>Actinomycetes</taxon>
        <taxon>Micrococcales</taxon>
        <taxon>Bogoriellaceae</taxon>
        <taxon>Bogoriella</taxon>
    </lineage>
</organism>
<evidence type="ECO:0000313" key="4">
    <source>
        <dbReference type="Proteomes" id="UP000280668"/>
    </source>
</evidence>
<sequence length="160" mass="17198">MHQPRVRAAGVDRSGRPSVPIAPPQQPPYPRAGPTLKRPWLCVLLSVLLPGCGVIAAGSLTFGLVYAILFVALLVTAVVAFLFGLFGVVFFGLDGASRSISRDFEVAFSMVSLFGSPVVLVLAVAPWLASIIHAGLAAREWNRRHAGPLMDRDRQRRTPS</sequence>
<keyword evidence="2" id="KW-0472">Membrane</keyword>
<feature type="transmembrane region" description="Helical" evidence="2">
    <location>
        <begin position="40"/>
        <end position="60"/>
    </location>
</feature>
<dbReference type="Proteomes" id="UP000280668">
    <property type="component" value="Unassembled WGS sequence"/>
</dbReference>
<evidence type="ECO:0000256" key="2">
    <source>
        <dbReference type="SAM" id="Phobius"/>
    </source>
</evidence>
<protein>
    <submittedName>
        <fullName evidence="3">Uncharacterized protein</fullName>
    </submittedName>
</protein>
<evidence type="ECO:0000256" key="1">
    <source>
        <dbReference type="SAM" id="MobiDB-lite"/>
    </source>
</evidence>
<name>A0A3N2B997_9MICO</name>